<dbReference type="Pfam" id="PF06863">
    <property type="entry name" value="DUF1254"/>
    <property type="match status" value="1"/>
</dbReference>
<keyword evidence="1" id="KW-0732">Signal</keyword>
<protein>
    <recommendedName>
        <fullName evidence="4">DUF1254 domain-containing protein</fullName>
    </recommendedName>
</protein>
<feature type="signal peptide" evidence="1">
    <location>
        <begin position="1"/>
        <end position="22"/>
    </location>
</feature>
<dbReference type="InterPro" id="IPR010679">
    <property type="entry name" value="DUF1254"/>
</dbReference>
<dbReference type="InterPro" id="IPR037049">
    <property type="entry name" value="DUF1214_C_sf"/>
</dbReference>
<dbReference type="SUPFAM" id="SSF160935">
    <property type="entry name" value="VPA0735-like"/>
    <property type="match status" value="1"/>
</dbReference>
<keyword evidence="3" id="KW-1185">Reference proteome</keyword>
<dbReference type="InterPro" id="IPR037050">
    <property type="entry name" value="DUF1254_sf"/>
</dbReference>
<dbReference type="Gene3D" id="2.60.40.1610">
    <property type="entry name" value="Domain of unknown function DUF1254"/>
    <property type="match status" value="1"/>
</dbReference>
<dbReference type="AlphaFoldDB" id="A0A6S6Y2T7"/>
<evidence type="ECO:0000256" key="1">
    <source>
        <dbReference type="SAM" id="SignalP"/>
    </source>
</evidence>
<dbReference type="OrthoDB" id="104565at2"/>
<dbReference type="Gene3D" id="2.60.120.600">
    <property type="entry name" value="Domain of unknown function DUF1214, C-terminal domain"/>
    <property type="match status" value="1"/>
</dbReference>
<evidence type="ECO:0000313" key="3">
    <source>
        <dbReference type="Proteomes" id="UP000515733"/>
    </source>
</evidence>
<reference evidence="2 3" key="1">
    <citation type="submission" date="2020-03" db="EMBL/GenBank/DDBJ databases">
        <authorList>
            <consortium name="Genoscope - CEA"/>
            <person name="William W."/>
        </authorList>
    </citation>
    <scope>NUCLEOTIDE SEQUENCE [LARGE SCALE GENOMIC DNA]</scope>
    <source>
        <strain evidence="3">DSM 16959</strain>
    </source>
</reference>
<evidence type="ECO:0000313" key="2">
    <source>
        <dbReference type="EMBL" id="CAB1369526.1"/>
    </source>
</evidence>
<accession>A0A6S6Y2T7</accession>
<gene>
    <name evidence="2" type="ORF">DENOEST_2361</name>
</gene>
<evidence type="ECO:0008006" key="4">
    <source>
        <dbReference type="Google" id="ProtNLM"/>
    </source>
</evidence>
<name>A0A6S6Y2T7_9PROT</name>
<dbReference type="PANTHER" id="PTHR36509">
    <property type="entry name" value="BLL3101 PROTEIN"/>
    <property type="match status" value="1"/>
</dbReference>
<dbReference type="RefSeq" id="WP_145771370.1">
    <property type="nucleotide sequence ID" value="NZ_LR778301.1"/>
</dbReference>
<dbReference type="KEGG" id="doe:DENOEST_2361"/>
<feature type="chain" id="PRO_5035234017" description="DUF1254 domain-containing protein" evidence="1">
    <location>
        <begin position="23"/>
        <end position="484"/>
    </location>
</feature>
<proteinExistence type="predicted"/>
<dbReference type="PANTHER" id="PTHR36509:SF2">
    <property type="entry name" value="BLL3101 PROTEIN"/>
    <property type="match status" value="1"/>
</dbReference>
<dbReference type="Proteomes" id="UP000515733">
    <property type="component" value="Chromosome"/>
</dbReference>
<sequence length="484" mass="54500">MINRIKRAVLLALCLLAGLSQAADKGWSEEQQKHFGPSVTDFSRSVGMLGYLYGMTFFEFAVAEMRQVKGIAKDNSAPHGMFGYFNGGRLSDHTTTWFGVPNPDVLYSSAWLYVKDNPSVIYIPPMDKVWYSVQFENYYTVDEAYLSSRTIGQQGGYYLITYQDWDQPLPPGIQGHVKLSTPTTWILTRIEATRDNERERHEKYERKFRLIDLATYLKDPAKAKDLPQTPQKNVPPVVEASYDIRETIDFFKVVNHHLRQIEAPKEDKGLMALFDAAGFGPNVVFDPQKLPRQTVAGLEQAIKEGFRFLDTMRARPMSGNSGGWGTAPRHMGNFGQDYVLRALCVFGGLGGNIPEEAVYPNAYSDSEGRILTGDHDYTITFPKGQTPPALAFWSVTLMDATSHFMVDNPIHRNHVGSNTQGLRYNPDGSLTIYVSSKAPQDSVLKANWLPSRPEMAIHLIMRIYQPTQEAVEGKYTPPPVVRVR</sequence>
<organism evidence="2 3">
    <name type="scientific">Denitratisoma oestradiolicum</name>
    <dbReference type="NCBI Taxonomy" id="311182"/>
    <lineage>
        <taxon>Bacteria</taxon>
        <taxon>Pseudomonadati</taxon>
        <taxon>Pseudomonadota</taxon>
        <taxon>Betaproteobacteria</taxon>
        <taxon>Nitrosomonadales</taxon>
        <taxon>Sterolibacteriaceae</taxon>
        <taxon>Denitratisoma</taxon>
    </lineage>
</organism>
<dbReference type="EMBL" id="LR778301">
    <property type="protein sequence ID" value="CAB1369526.1"/>
    <property type="molecule type" value="Genomic_DNA"/>
</dbReference>
<dbReference type="Pfam" id="PF06742">
    <property type="entry name" value="DUF1214"/>
    <property type="match status" value="1"/>
</dbReference>
<dbReference type="InterPro" id="IPR010621">
    <property type="entry name" value="DUF1214"/>
</dbReference>